<dbReference type="EMBL" id="JSYL01000001">
    <property type="protein sequence ID" value="KIA90640.1"/>
    <property type="molecule type" value="Genomic_DNA"/>
</dbReference>
<keyword evidence="2" id="KW-1185">Reference proteome</keyword>
<name>A0A0C1D9R4_9FLAO</name>
<sequence>MKNYSYDTVSEAMKHLAERGYTTDFEIMAEKECLICHQSATNLSPEEFVIDEIYRFEGDSDPGDEMIVYAISSEMHGLKGIVINAFGLYSDPAVYKIVERLKRQV</sequence>
<dbReference type="RefSeq" id="WP_039347866.1">
    <property type="nucleotide sequence ID" value="NZ_FOLA01000001.1"/>
</dbReference>
<protein>
    <submittedName>
        <fullName evidence="1">Phosphoribosylpyrophosphate synthetase</fullName>
    </submittedName>
</protein>
<comment type="caution">
    <text evidence="1">The sequence shown here is derived from an EMBL/GenBank/DDBJ whole genome shotgun (WGS) entry which is preliminary data.</text>
</comment>
<dbReference type="STRING" id="266749.SAMN05421876_101160"/>
<accession>A0A0C1D9R4</accession>
<proteinExistence type="predicted"/>
<dbReference type="AlphaFoldDB" id="A0A0C1D9R4"/>
<dbReference type="Proteomes" id="UP000031473">
    <property type="component" value="Unassembled WGS sequence"/>
</dbReference>
<gene>
    <name evidence="1" type="ORF">OA86_01810</name>
</gene>
<evidence type="ECO:0000313" key="2">
    <source>
        <dbReference type="Proteomes" id="UP000031473"/>
    </source>
</evidence>
<reference evidence="1 2" key="1">
    <citation type="submission" date="2014-10" db="EMBL/GenBank/DDBJ databases">
        <title>Kaistella jeonii genome.</title>
        <authorList>
            <person name="Clayton J.T."/>
            <person name="Newman J.D."/>
        </authorList>
    </citation>
    <scope>NUCLEOTIDE SEQUENCE [LARGE SCALE GENOMIC DNA]</scope>
    <source>
        <strain evidence="1 2">DSM 17048</strain>
    </source>
</reference>
<organism evidence="1 2">
    <name type="scientific">Kaistella jeonii</name>
    <dbReference type="NCBI Taxonomy" id="266749"/>
    <lineage>
        <taxon>Bacteria</taxon>
        <taxon>Pseudomonadati</taxon>
        <taxon>Bacteroidota</taxon>
        <taxon>Flavobacteriia</taxon>
        <taxon>Flavobacteriales</taxon>
        <taxon>Weeksellaceae</taxon>
        <taxon>Chryseobacterium group</taxon>
        <taxon>Kaistella</taxon>
    </lineage>
</organism>
<dbReference type="OrthoDB" id="8418771at2"/>
<evidence type="ECO:0000313" key="1">
    <source>
        <dbReference type="EMBL" id="KIA90640.1"/>
    </source>
</evidence>